<dbReference type="EMBL" id="JAURUE010000001">
    <property type="protein sequence ID" value="MDP9611429.1"/>
    <property type="molecule type" value="Genomic_DNA"/>
</dbReference>
<organism evidence="3 4">
    <name type="scientific">Streptomyces demainii</name>
    <dbReference type="NCBI Taxonomy" id="588122"/>
    <lineage>
        <taxon>Bacteria</taxon>
        <taxon>Bacillati</taxon>
        <taxon>Actinomycetota</taxon>
        <taxon>Actinomycetes</taxon>
        <taxon>Kitasatosporales</taxon>
        <taxon>Streptomycetaceae</taxon>
        <taxon>Streptomyces</taxon>
    </lineage>
</organism>
<keyword evidence="4" id="KW-1185">Reference proteome</keyword>
<evidence type="ECO:0000313" key="3">
    <source>
        <dbReference type="EMBL" id="MDP9611429.1"/>
    </source>
</evidence>
<keyword evidence="3" id="KW-0378">Hydrolase</keyword>
<accession>A0ABT9KSL2</accession>
<dbReference type="EC" id="3.1.2.21" evidence="3"/>
<dbReference type="Proteomes" id="UP001234880">
    <property type="component" value="Unassembled WGS sequence"/>
</dbReference>
<dbReference type="Gene3D" id="3.40.50.1820">
    <property type="entry name" value="alpha/beta hydrolase"/>
    <property type="match status" value="1"/>
</dbReference>
<dbReference type="InterPro" id="IPR001031">
    <property type="entry name" value="Thioesterase"/>
</dbReference>
<dbReference type="RefSeq" id="WP_199849971.1">
    <property type="nucleotide sequence ID" value="NZ_JAURUE010000001.1"/>
</dbReference>
<evidence type="ECO:0000259" key="2">
    <source>
        <dbReference type="Pfam" id="PF00975"/>
    </source>
</evidence>
<dbReference type="PANTHER" id="PTHR11487:SF0">
    <property type="entry name" value="S-ACYL FATTY ACID SYNTHASE THIOESTERASE, MEDIUM CHAIN"/>
    <property type="match status" value="1"/>
</dbReference>
<dbReference type="Pfam" id="PF00975">
    <property type="entry name" value="Thioesterase"/>
    <property type="match status" value="1"/>
</dbReference>
<proteinExistence type="inferred from homology"/>
<reference evidence="3 4" key="1">
    <citation type="submission" date="2023-07" db="EMBL/GenBank/DDBJ databases">
        <title>Sequencing the genomes of 1000 actinobacteria strains.</title>
        <authorList>
            <person name="Klenk H.-P."/>
        </authorList>
    </citation>
    <scope>NUCLEOTIDE SEQUENCE [LARGE SCALE GENOMIC DNA]</scope>
    <source>
        <strain evidence="3 4">DSM 41600</strain>
    </source>
</reference>
<comment type="similarity">
    <text evidence="1">Belongs to the thioesterase family.</text>
</comment>
<evidence type="ECO:0000313" key="4">
    <source>
        <dbReference type="Proteomes" id="UP001234880"/>
    </source>
</evidence>
<dbReference type="PANTHER" id="PTHR11487">
    <property type="entry name" value="THIOESTERASE"/>
    <property type="match status" value="1"/>
</dbReference>
<comment type="caution">
    <text evidence="3">The sequence shown here is derived from an EMBL/GenBank/DDBJ whole genome shotgun (WGS) entry which is preliminary data.</text>
</comment>
<name>A0ABT9KSL2_9ACTN</name>
<dbReference type="InterPro" id="IPR029058">
    <property type="entry name" value="AB_hydrolase_fold"/>
</dbReference>
<evidence type="ECO:0000256" key="1">
    <source>
        <dbReference type="ARBA" id="ARBA00007169"/>
    </source>
</evidence>
<dbReference type="SUPFAM" id="SSF53474">
    <property type="entry name" value="alpha/beta-Hydrolases"/>
    <property type="match status" value="1"/>
</dbReference>
<gene>
    <name evidence="3" type="ORF">JOF35_003706</name>
</gene>
<dbReference type="InterPro" id="IPR012223">
    <property type="entry name" value="TEII"/>
</dbReference>
<feature type="domain" description="Thioesterase" evidence="2">
    <location>
        <begin position="35"/>
        <end position="255"/>
    </location>
</feature>
<sequence>MMNEHAGRAAGGVAPAGHPARAWLPFGEPPVSRPRLFCFPSAGSSAAAFAPWRALVPAGVTVCPVQPPGRAERFRERPYDRCAPLVEDLVSALREQFSGTYALYGHSLGALVVFELARRLRRLGARPPAHLFVSGRAAPQLPDVRRPLRDLPPDELIGAVADIGGTPADVLRDKGLMATLLPLLRADFSVNETYEYRGESPLGVPLTVFGGQRDPRADRAELLAWEDLTTERFQLRVFPGGHFFIHDQAKELLTMMALSLAG</sequence>
<protein>
    <submittedName>
        <fullName evidence="3">Medium-chain acyl-[acyl-carrier-protein] hydrolase</fullName>
        <ecNumber evidence="3">3.1.2.21</ecNumber>
    </submittedName>
</protein>
<dbReference type="GO" id="GO:0016297">
    <property type="term" value="F:fatty acyl-[ACP] hydrolase activity"/>
    <property type="evidence" value="ECO:0007669"/>
    <property type="project" value="UniProtKB-EC"/>
</dbReference>